<evidence type="ECO:0000313" key="3">
    <source>
        <dbReference type="Proteomes" id="UP001230328"/>
    </source>
</evidence>
<gene>
    <name evidence="2" type="ORF">QF035_002213</name>
</gene>
<evidence type="ECO:0000313" key="2">
    <source>
        <dbReference type="EMBL" id="MDQ1024631.1"/>
    </source>
</evidence>
<protein>
    <recommendedName>
        <fullName evidence="4">Transposase</fullName>
    </recommendedName>
</protein>
<dbReference type="Proteomes" id="UP001230328">
    <property type="component" value="Unassembled WGS sequence"/>
</dbReference>
<accession>A0ABU0SM53</accession>
<name>A0ABU0SM53_9ACTN</name>
<evidence type="ECO:0008006" key="4">
    <source>
        <dbReference type="Google" id="ProtNLM"/>
    </source>
</evidence>
<reference evidence="2 3" key="1">
    <citation type="submission" date="2023-07" db="EMBL/GenBank/DDBJ databases">
        <title>Comparative genomics of wheat-associated soil bacteria to identify genetic determinants of phenazine resistance.</title>
        <authorList>
            <person name="Mouncey N."/>
        </authorList>
    </citation>
    <scope>NUCLEOTIDE SEQUENCE [LARGE SCALE GENOMIC DNA]</scope>
    <source>
        <strain evidence="2 3">V2I4</strain>
    </source>
</reference>
<proteinExistence type="predicted"/>
<feature type="region of interest" description="Disordered" evidence="1">
    <location>
        <begin position="195"/>
        <end position="223"/>
    </location>
</feature>
<keyword evidence="3" id="KW-1185">Reference proteome</keyword>
<sequence>MEFGSAFPPDSEPFELVEQSEGLLHDVAELAHALDVRGALTGNDRQDPTLAKLFPVGVGVVALVAEQSLRTPAWTAGRPATGGMPSTRARVCVTSLTFAAVVITLSGVPRPSQIKWCLLPVFRRSTGDGPVSAPPFSRGCGSRPRTLQRQQLPGYVVVQDVQDALQTQPISYRTRPRRLVRPGRQQRLDQNPQVVVHDPRPSAHTPTNGRITPPVTPNQGTSTRSCYELVGANAHEVAAPTALWDQGPITAPIDTQVELAESGARDGS</sequence>
<dbReference type="EMBL" id="JAUSZI010000002">
    <property type="protein sequence ID" value="MDQ1024631.1"/>
    <property type="molecule type" value="Genomic_DNA"/>
</dbReference>
<comment type="caution">
    <text evidence="2">The sequence shown here is derived from an EMBL/GenBank/DDBJ whole genome shotgun (WGS) entry which is preliminary data.</text>
</comment>
<evidence type="ECO:0000256" key="1">
    <source>
        <dbReference type="SAM" id="MobiDB-lite"/>
    </source>
</evidence>
<organism evidence="2 3">
    <name type="scientific">Streptomyces umbrinus</name>
    <dbReference type="NCBI Taxonomy" id="67370"/>
    <lineage>
        <taxon>Bacteria</taxon>
        <taxon>Bacillati</taxon>
        <taxon>Actinomycetota</taxon>
        <taxon>Actinomycetes</taxon>
        <taxon>Kitasatosporales</taxon>
        <taxon>Streptomycetaceae</taxon>
        <taxon>Streptomyces</taxon>
        <taxon>Streptomyces phaeochromogenes group</taxon>
    </lineage>
</organism>